<feature type="compositionally biased region" description="Polar residues" evidence="14">
    <location>
        <begin position="174"/>
        <end position="191"/>
    </location>
</feature>
<comment type="caution">
    <text evidence="13">Lacks conserved residue(s) required for the propagation of feature annotation.</text>
</comment>
<comment type="function">
    <text evidence="11">May participate in a complex which severs microtubules in an ATP-dependent manner. Microtubule severing may promote rapid reorganization of cellular microtubule arrays.</text>
</comment>
<dbReference type="Gene3D" id="2.60.120.650">
    <property type="entry name" value="Cupin"/>
    <property type="match status" value="2"/>
</dbReference>
<dbReference type="CDD" id="cd00200">
    <property type="entry name" value="WD40"/>
    <property type="match status" value="1"/>
</dbReference>
<evidence type="ECO:0000313" key="17">
    <source>
        <dbReference type="EMBL" id="PWA66714.1"/>
    </source>
</evidence>
<dbReference type="InterPro" id="IPR019775">
    <property type="entry name" value="WD40_repeat_CS"/>
</dbReference>
<feature type="region of interest" description="Disordered" evidence="14">
    <location>
        <begin position="356"/>
        <end position="378"/>
    </location>
</feature>
<dbReference type="SUPFAM" id="SSF50978">
    <property type="entry name" value="WD40 repeat-like"/>
    <property type="match status" value="1"/>
</dbReference>
<dbReference type="SMART" id="SM00558">
    <property type="entry name" value="JmjC"/>
    <property type="match status" value="1"/>
</dbReference>
<dbReference type="InterPro" id="IPR028021">
    <property type="entry name" value="Katanin_C-terminal"/>
</dbReference>
<dbReference type="GO" id="GO:0007019">
    <property type="term" value="P:microtubule depolymerization"/>
    <property type="evidence" value="ECO:0007669"/>
    <property type="project" value="TreeGrafter"/>
</dbReference>
<dbReference type="PROSITE" id="PS00678">
    <property type="entry name" value="WD_REPEATS_1"/>
    <property type="match status" value="2"/>
</dbReference>
<dbReference type="InterPro" id="IPR018866">
    <property type="entry name" value="Znf-4CXXC_R1"/>
</dbReference>
<dbReference type="OrthoDB" id="1667110at2759"/>
<dbReference type="PRINTS" id="PR00320">
    <property type="entry name" value="GPROTEINBRPT"/>
</dbReference>
<comment type="similarity">
    <text evidence="11">Belongs to the WD repeat KATNB1 family.</text>
</comment>
<evidence type="ECO:0000256" key="9">
    <source>
        <dbReference type="ARBA" id="ARBA00023212"/>
    </source>
</evidence>
<keyword evidence="4 12" id="KW-0853">WD repeat</keyword>
<evidence type="ECO:0000256" key="8">
    <source>
        <dbReference type="ARBA" id="ARBA00023163"/>
    </source>
</evidence>
<dbReference type="PANTHER" id="PTHR19845:SF15">
    <property type="entry name" value="KATANIN P80 WD40 REPEAT-CONTAINING SUBUNIT B1 HOMOLOG KTN80.2"/>
    <property type="match status" value="1"/>
</dbReference>
<dbReference type="PANTHER" id="PTHR19845">
    <property type="entry name" value="KATANIN P80 SUBUNIT"/>
    <property type="match status" value="1"/>
</dbReference>
<dbReference type="InterPro" id="IPR015943">
    <property type="entry name" value="WD40/YVTN_repeat-like_dom_sf"/>
</dbReference>
<dbReference type="GO" id="GO:0008352">
    <property type="term" value="C:katanin complex"/>
    <property type="evidence" value="ECO:0007669"/>
    <property type="project" value="InterPro"/>
</dbReference>
<feature type="compositionally biased region" description="Polar residues" evidence="14">
    <location>
        <begin position="919"/>
        <end position="934"/>
    </location>
</feature>
<dbReference type="InterPro" id="IPR036322">
    <property type="entry name" value="WD40_repeat_dom_sf"/>
</dbReference>
<dbReference type="Pfam" id="PF13925">
    <property type="entry name" value="Katanin_con80"/>
    <property type="match status" value="1"/>
</dbReference>
<feature type="region of interest" description="Disordered" evidence="14">
    <location>
        <begin position="852"/>
        <end position="874"/>
    </location>
</feature>
<evidence type="ECO:0000256" key="3">
    <source>
        <dbReference type="ARBA" id="ARBA00022490"/>
    </source>
</evidence>
<dbReference type="GO" id="GO:0005737">
    <property type="term" value="C:cytoplasm"/>
    <property type="evidence" value="ECO:0007669"/>
    <property type="project" value="UniProtKB-UniRule"/>
</dbReference>
<feature type="region of interest" description="Disordered" evidence="14">
    <location>
        <begin position="1632"/>
        <end position="1668"/>
    </location>
</feature>
<feature type="compositionally biased region" description="Basic and acidic residues" evidence="14">
    <location>
        <begin position="365"/>
        <end position="378"/>
    </location>
</feature>
<dbReference type="InterPro" id="IPR026962">
    <property type="entry name" value="KTNB1"/>
</dbReference>
<dbReference type="FunFam" id="2.130.10.10:FF:000897">
    <property type="entry name" value="Katanin p80 WD40 repeat-containing subunit B1 homolog"/>
    <property type="match status" value="1"/>
</dbReference>
<feature type="compositionally biased region" description="Polar residues" evidence="14">
    <location>
        <begin position="1651"/>
        <end position="1660"/>
    </location>
</feature>
<dbReference type="Pfam" id="PF08879">
    <property type="entry name" value="WRC"/>
    <property type="match status" value="1"/>
</dbReference>
<dbReference type="Pfam" id="PF00400">
    <property type="entry name" value="WD40"/>
    <property type="match status" value="6"/>
</dbReference>
<dbReference type="SUPFAM" id="SSF51197">
    <property type="entry name" value="Clavaminate synthase-like"/>
    <property type="match status" value="1"/>
</dbReference>
<sequence length="2258" mass="251963">MDPAVSTPVSGPPEENNGIPDDLRCKRSDGKQWRCHAMSMPDKTVCEKHYIQAKKRAANSAMRASLKRAKRTTTGESDSYLESKSDDMDSPLGDYPMTASGSRSMEMLAKRQISYSPETPSFKNSSVHISSKSNDDLHIDMAESAETPRAYMTPSSVADSSKSRSEKMHGASAMTETSDGNSESAEDTSGQVCHQCRRDDRHNIVWCLNCDRKGYCDECISACYPDMPAEEVHRICPACRGCCTCKMCLRGDNMIKGKIRDIPAQEKLEHLFHLLSLVLPVVKQIHFEQCLELELEKKLRGNRIELPRMKLNADEQMCCDFCRIPIIDYHRHCGNCSYDICLRCCQDVRKASKGVGGAEVSKMQTDGRNEDTDTLENQDKPLKQALRLSDKLCDWKANIDGSVPCPPKEHGGCGNSGLMLKRIFKMNWVAKLVKNVDEMVSGCKLYDIDLSRIDGLSSRLCQYAGRENSDDNFLYAPSCSDIKGEGITEFRKHWMKGLPVIVKEVCDESSMLGWDPMVMWKGIRETTNERMKDGNRVVKAIDCFDRSEIDIELGQFIKGYTEGRMCKDNRPEMLLLKNWPSPGASEEFLSYQRPEFISKLPLLEYIHSKWGFLNLAARLPHYSLQNDVGPKILVSYGRSDELGQGDSVTMLHLKMRDVVYLLVHTCEVKTKRQQTCKDLGESEAAKSPPIEPESVDEPVLPKSPIAAHNMEKEGEINIDSIDDDRTESQGISANVNTSVDTTNNTEIGGEINIDKMEDDRTESQGFSTTTIAANNTENEGDRTESQSISTTMNTTITTTNETENNGETRVHSMEDDKIESHGISTTTPITTINNVENDGETNIDLMEVDRTENQGTSTTTPITTTNNVENDGETNLDLMKDDRTESQGIGTTTLITTTNNVENDGETNKDLRKDDRTESQGVSMTTPVTTTSNMENDRETNIDLMKDDRTESHGISTTMDTPITTTDDEKVLKCEDLNKTCEENFNKSLPGAIWDIFRREDVPKLIEYMRLHSNEFGIPDNIINDSVQRPLHEGVIFLNGDHKRKLKEEFGVEPWTIEQHLGVAVFIPTGCPFQVRNLQSSVQLGLDFLFPESLAEAVRLAGEIRELPNDHDAKLQILEAGKISLYAASSAIKEVQKLVLDPKFSAELAYEDPNLTKLVSLNLEKMTKQRQPLVIYKEAWVPTAYMIVLRRYKDEHFNPNPEIEPEPYRFSIYGTVSGLRNKEFVAHTANVNCLRFGKKSRRNFITGGDDEKLNLWSIGKPTPITSLSGHTSPIESVAFDSKEVLVAAGASSGLIKLWDLEETKVVRSLNGHRSYCTSLEFHPFGEFFASGSMDTNLKIWDIRKKGCIQTYKGHRRAVSTIRFSPDGRWVVSGGLDNVVKIWDLTAGKLLHEFKFHEGHIRSMDFHPLECLLATGSSDKTVKFWDLETFELIGSTRPEASGVRSVTFHPDGRTLFSGLDSSLKVYSWEPVVCHDALDMGWSTLGDLCIDDGKLLGCSYYQNSVAVWVADTTLIEPHGKIILPGENTRVQTKFSRQQDLTERVESPRRSAMSSDDETKDIKNIYVDTLCYFTVSCQSAGVTHVASKKSGPVPTVVNLEYPKEIDNLAARKQVPASKITGQAKGYSFVPGIVPQDNSARDSAKSRRESIVAEQDSTSISLKPSQRRESIVNEQDSIAVSLKPSQRRESIVNEQDSIAVSLKPSHRRRPSTTKLDIEGISVAVESGLKSGSNTPTVANFQKRVSADDAAKDDSKEKAPISTVAAKEFQKASSPGDRPVDLNKEVKSVKYVNGVAVVHGRTRSLVERFEKREKLNTDESQIHDLTTQQSINTDMPSTRVEQTFDTVPLATPEAKTSPVVPLEEPESKISPVVFSKVLEAKMSQMPVKTPFEEPEGKTPQMPVKTPYKEPETIISQVTIKTPFEDSEAKTSHMPLKTPFEEPEAKTPQMSLRTPLKEEPQMPIKTPDSVSSPATVAKLPRIVHKPDSSPVSVVQRPRTAPSVVVPEKGKASPVARSGSSRRVVPERVRPTPMLVTRRSNASPRVMPERTKISPVVAVPRHETPKRMVTEKAKSSPLLDDCPQTTGRGFTSKKDDDVAQDLMLNHDVFVATLRSRLTKLQVVRHFWEKSDTMGAINALRKLPDHAVKADVVNILMERMESLTLDHFSSMLYVLMDLLDSSTERHINVSLEMLLKLVAVFGPVVSSTVSAPPTVGVDLHAEKRRECCKECHVQLQKIHKYLPDIIRRGGLAARCAQELNVILQNS</sequence>
<dbReference type="InterPro" id="IPR003347">
    <property type="entry name" value="JmjC_dom"/>
</dbReference>
<dbReference type="FunFam" id="2.130.10.10:FF:000183">
    <property type="entry name" value="Katanin p80 WD40 repeat-containing subunit B1"/>
    <property type="match status" value="1"/>
</dbReference>
<keyword evidence="7" id="KW-0805">Transcription regulation</keyword>
<keyword evidence="18" id="KW-1185">Reference proteome</keyword>
<keyword evidence="9 11" id="KW-0206">Cytoskeleton</keyword>
<feature type="compositionally biased region" description="Low complexity" evidence="14">
    <location>
        <begin position="856"/>
        <end position="865"/>
    </location>
</feature>
<feature type="region of interest" description="Disordered" evidence="14">
    <location>
        <begin position="726"/>
        <end position="746"/>
    </location>
</feature>
<dbReference type="PROSITE" id="PS51184">
    <property type="entry name" value="JMJC"/>
    <property type="match status" value="1"/>
</dbReference>
<evidence type="ECO:0000256" key="7">
    <source>
        <dbReference type="ARBA" id="ARBA00023015"/>
    </source>
</evidence>
<protein>
    <recommendedName>
        <fullName evidence="11">Katanin p80 WD40 repeat-containing subunit B1 homolog</fullName>
    </recommendedName>
</protein>
<comment type="caution">
    <text evidence="17">The sequence shown here is derived from an EMBL/GenBank/DDBJ whole genome shotgun (WGS) entry which is preliminary data.</text>
</comment>
<feature type="compositionally biased region" description="Basic and acidic residues" evidence="14">
    <location>
        <begin position="906"/>
        <end position="918"/>
    </location>
</feature>
<evidence type="ECO:0000256" key="6">
    <source>
        <dbReference type="ARBA" id="ARBA00022737"/>
    </source>
</evidence>
<accession>A0A2U1MZU4</accession>
<feature type="repeat" description="WD" evidence="12">
    <location>
        <begin position="1267"/>
        <end position="1308"/>
    </location>
</feature>
<feature type="repeat" description="WD" evidence="12">
    <location>
        <begin position="1309"/>
        <end position="1350"/>
    </location>
</feature>
<keyword evidence="5 11" id="KW-0493">Microtubule</keyword>
<dbReference type="PROSITE" id="PS51667">
    <property type="entry name" value="WRC"/>
    <property type="match status" value="1"/>
</dbReference>
<feature type="region of interest" description="Disordered" evidence="14">
    <location>
        <begin position="1"/>
        <end position="25"/>
    </location>
</feature>
<evidence type="ECO:0000313" key="18">
    <source>
        <dbReference type="Proteomes" id="UP000245207"/>
    </source>
</evidence>
<keyword evidence="6" id="KW-0677">Repeat</keyword>
<dbReference type="GO" id="GO:0051510">
    <property type="term" value="P:regulation of unidimensional cell growth"/>
    <property type="evidence" value="ECO:0007669"/>
    <property type="project" value="UniProtKB-ARBA"/>
</dbReference>
<dbReference type="GO" id="GO:0051013">
    <property type="term" value="P:microtubule severing"/>
    <property type="evidence" value="ECO:0007669"/>
    <property type="project" value="UniProtKB-UniRule"/>
</dbReference>
<evidence type="ECO:0000256" key="5">
    <source>
        <dbReference type="ARBA" id="ARBA00022701"/>
    </source>
</evidence>
<feature type="region of interest" description="Disordered" evidence="14">
    <location>
        <begin position="1981"/>
        <end position="2018"/>
    </location>
</feature>
<dbReference type="PROSITE" id="PS50082">
    <property type="entry name" value="WD_REPEATS_2"/>
    <property type="match status" value="5"/>
</dbReference>
<evidence type="ECO:0000259" key="15">
    <source>
        <dbReference type="PROSITE" id="PS51184"/>
    </source>
</evidence>
<feature type="repeat" description="WD" evidence="12">
    <location>
        <begin position="1393"/>
        <end position="1434"/>
    </location>
</feature>
<comment type="subcellular location">
    <subcellularLocation>
        <location evidence="2 11">Cytoplasm</location>
        <location evidence="2 11">Cytoskeleton</location>
    </subcellularLocation>
    <subcellularLocation>
        <location evidence="1">Nucleus</location>
    </subcellularLocation>
</comment>
<dbReference type="GO" id="GO:0005874">
    <property type="term" value="C:microtubule"/>
    <property type="evidence" value="ECO:0007669"/>
    <property type="project" value="UniProtKB-KW"/>
</dbReference>
<feature type="repeat" description="WD" evidence="12">
    <location>
        <begin position="1224"/>
        <end position="1266"/>
    </location>
</feature>
<dbReference type="Pfam" id="PF10497">
    <property type="entry name" value="zf-4CXXC_R1"/>
    <property type="match status" value="1"/>
</dbReference>
<dbReference type="InterPro" id="IPR001680">
    <property type="entry name" value="WD40_rpt"/>
</dbReference>
<evidence type="ECO:0000256" key="2">
    <source>
        <dbReference type="ARBA" id="ARBA00004245"/>
    </source>
</evidence>
<organism evidence="17 18">
    <name type="scientific">Artemisia annua</name>
    <name type="common">Sweet wormwood</name>
    <dbReference type="NCBI Taxonomy" id="35608"/>
    <lineage>
        <taxon>Eukaryota</taxon>
        <taxon>Viridiplantae</taxon>
        <taxon>Streptophyta</taxon>
        <taxon>Embryophyta</taxon>
        <taxon>Tracheophyta</taxon>
        <taxon>Spermatophyta</taxon>
        <taxon>Magnoliopsida</taxon>
        <taxon>eudicotyledons</taxon>
        <taxon>Gunneridae</taxon>
        <taxon>Pentapetalae</taxon>
        <taxon>asterids</taxon>
        <taxon>campanulids</taxon>
        <taxon>Asterales</taxon>
        <taxon>Asteraceae</taxon>
        <taxon>Asteroideae</taxon>
        <taxon>Anthemideae</taxon>
        <taxon>Artemisiinae</taxon>
        <taxon>Artemisia</taxon>
    </lineage>
</organism>
<dbReference type="InterPro" id="IPR020472">
    <property type="entry name" value="WD40_PAC1"/>
</dbReference>
<feature type="region of interest" description="Disordered" evidence="14">
    <location>
        <begin position="144"/>
        <end position="191"/>
    </location>
</feature>
<dbReference type="GO" id="GO:0005634">
    <property type="term" value="C:nucleus"/>
    <property type="evidence" value="ECO:0007669"/>
    <property type="project" value="UniProtKB-SubCell"/>
</dbReference>
<gene>
    <name evidence="17" type="ORF">CTI12_AA325370</name>
</gene>
<feature type="domain" description="WRC" evidence="16">
    <location>
        <begin position="19"/>
        <end position="63"/>
    </location>
</feature>
<dbReference type="HAMAP" id="MF_03022">
    <property type="entry name" value="Katanin_p80_B1"/>
    <property type="match status" value="1"/>
</dbReference>
<evidence type="ECO:0000259" key="16">
    <source>
        <dbReference type="PROSITE" id="PS51667"/>
    </source>
</evidence>
<feature type="region of interest" description="Disordered" evidence="14">
    <location>
        <begin position="2059"/>
        <end position="2083"/>
    </location>
</feature>
<dbReference type="STRING" id="35608.A0A2U1MZU4"/>
<evidence type="ECO:0000256" key="11">
    <source>
        <dbReference type="HAMAP-Rule" id="MF_03022"/>
    </source>
</evidence>
<dbReference type="SMART" id="SM00320">
    <property type="entry name" value="WD40"/>
    <property type="match status" value="6"/>
</dbReference>
<dbReference type="Gene3D" id="2.130.10.10">
    <property type="entry name" value="YVTN repeat-like/Quinoprotein amine dehydrogenase"/>
    <property type="match status" value="2"/>
</dbReference>
<evidence type="ECO:0000256" key="10">
    <source>
        <dbReference type="ARBA" id="ARBA00023242"/>
    </source>
</evidence>
<feature type="region of interest" description="Disordered" evidence="14">
    <location>
        <begin position="899"/>
        <end position="934"/>
    </location>
</feature>
<dbReference type="InterPro" id="IPR014977">
    <property type="entry name" value="WRC_dom"/>
</dbReference>
<feature type="domain" description="JmjC" evidence="15">
    <location>
        <begin position="608"/>
        <end position="1105"/>
    </location>
</feature>
<keyword evidence="10" id="KW-0539">Nucleus</keyword>
<dbReference type="PROSITE" id="PS50294">
    <property type="entry name" value="WD_REPEATS_REGION"/>
    <property type="match status" value="4"/>
</dbReference>
<feature type="compositionally biased region" description="Basic and acidic residues" evidence="14">
    <location>
        <begin position="1635"/>
        <end position="1647"/>
    </location>
</feature>
<proteinExistence type="inferred from homology"/>
<evidence type="ECO:0000256" key="1">
    <source>
        <dbReference type="ARBA" id="ARBA00004123"/>
    </source>
</evidence>
<dbReference type="GO" id="GO:0008017">
    <property type="term" value="F:microtubule binding"/>
    <property type="evidence" value="ECO:0007669"/>
    <property type="project" value="UniProtKB-UniRule"/>
</dbReference>
<name>A0A2U1MZU4_ARTAN</name>
<feature type="region of interest" description="Disordered" evidence="14">
    <location>
        <begin position="61"/>
        <end position="95"/>
    </location>
</feature>
<feature type="region of interest" description="Disordered" evidence="14">
    <location>
        <begin position="1533"/>
        <end position="1553"/>
    </location>
</feature>
<keyword evidence="3 11" id="KW-0963">Cytoplasm</keyword>
<evidence type="ECO:0000256" key="12">
    <source>
        <dbReference type="PROSITE-ProRule" id="PRU00221"/>
    </source>
</evidence>
<feature type="compositionally biased region" description="Basic and acidic residues" evidence="14">
    <location>
        <begin position="1537"/>
        <end position="1546"/>
    </location>
</feature>
<dbReference type="EMBL" id="PKPP01003976">
    <property type="protein sequence ID" value="PWA66714.1"/>
    <property type="molecule type" value="Genomic_DNA"/>
</dbReference>
<dbReference type="Pfam" id="PF02373">
    <property type="entry name" value="JmjC"/>
    <property type="match status" value="1"/>
</dbReference>
<dbReference type="Proteomes" id="UP000245207">
    <property type="component" value="Unassembled WGS sequence"/>
</dbReference>
<evidence type="ECO:0000256" key="14">
    <source>
        <dbReference type="SAM" id="MobiDB-lite"/>
    </source>
</evidence>
<feature type="repeat" description="WD" evidence="12">
    <location>
        <begin position="1351"/>
        <end position="1392"/>
    </location>
</feature>
<reference evidence="17 18" key="1">
    <citation type="journal article" date="2018" name="Mol. Plant">
        <title>The genome of Artemisia annua provides insight into the evolution of Asteraceae family and artemisinin biosynthesis.</title>
        <authorList>
            <person name="Shen Q."/>
            <person name="Zhang L."/>
            <person name="Liao Z."/>
            <person name="Wang S."/>
            <person name="Yan T."/>
            <person name="Shi P."/>
            <person name="Liu M."/>
            <person name="Fu X."/>
            <person name="Pan Q."/>
            <person name="Wang Y."/>
            <person name="Lv Z."/>
            <person name="Lu X."/>
            <person name="Zhang F."/>
            <person name="Jiang W."/>
            <person name="Ma Y."/>
            <person name="Chen M."/>
            <person name="Hao X."/>
            <person name="Li L."/>
            <person name="Tang Y."/>
            <person name="Lv G."/>
            <person name="Zhou Y."/>
            <person name="Sun X."/>
            <person name="Brodelius P.E."/>
            <person name="Rose J.K.C."/>
            <person name="Tang K."/>
        </authorList>
    </citation>
    <scope>NUCLEOTIDE SEQUENCE [LARGE SCALE GENOMIC DNA]</scope>
    <source>
        <strain evidence="18">cv. Huhao1</strain>
        <tissue evidence="17">Leaf</tissue>
    </source>
</reference>
<feature type="region of interest" description="Disordered" evidence="14">
    <location>
        <begin position="672"/>
        <end position="699"/>
    </location>
</feature>
<feature type="compositionally biased region" description="Low complexity" evidence="14">
    <location>
        <begin position="734"/>
        <end position="745"/>
    </location>
</feature>
<evidence type="ECO:0000256" key="4">
    <source>
        <dbReference type="ARBA" id="ARBA00022574"/>
    </source>
</evidence>
<keyword evidence="8" id="KW-0804">Transcription</keyword>
<evidence type="ECO:0000256" key="13">
    <source>
        <dbReference type="PROSITE-ProRule" id="PRU01002"/>
    </source>
</evidence>